<dbReference type="AlphaFoldDB" id="A0A330LK20"/>
<dbReference type="Pfam" id="PF07238">
    <property type="entry name" value="PilZ"/>
    <property type="match status" value="1"/>
</dbReference>
<name>A0A330LK20_9GAMM</name>
<gene>
    <name evidence="2" type="ORF">MORIYA_0264</name>
</gene>
<feature type="domain" description="PilZ" evidence="1">
    <location>
        <begin position="14"/>
        <end position="108"/>
    </location>
</feature>
<evidence type="ECO:0000313" key="3">
    <source>
        <dbReference type="Proteomes" id="UP000250163"/>
    </source>
</evidence>
<dbReference type="RefSeq" id="WP_112712017.1">
    <property type="nucleotide sequence ID" value="NZ_LS483250.1"/>
</dbReference>
<evidence type="ECO:0000313" key="2">
    <source>
        <dbReference type="EMBL" id="SQD76742.1"/>
    </source>
</evidence>
<dbReference type="OrthoDB" id="6399905at2"/>
<proteinExistence type="predicted"/>
<keyword evidence="3" id="KW-1185">Reference proteome</keyword>
<dbReference type="GO" id="GO:0035438">
    <property type="term" value="F:cyclic-di-GMP binding"/>
    <property type="evidence" value="ECO:0007669"/>
    <property type="project" value="InterPro"/>
</dbReference>
<dbReference type="EMBL" id="LS483250">
    <property type="protein sequence ID" value="SQD76742.1"/>
    <property type="molecule type" value="Genomic_DNA"/>
</dbReference>
<sequence>MFSVTKDLSFKLNRDHTRYNYWDPYPVLYVDKLGFFDFFKIPVQVINISKSGMLAKVKTDNKFSVGEHIIIKFDNYFTDVIPTTVMRWDADTQLLAVKFSRDIKLIERIALNIA</sequence>
<dbReference type="Proteomes" id="UP000250163">
    <property type="component" value="Chromosome MORIYA"/>
</dbReference>
<protein>
    <recommendedName>
        <fullName evidence="1">PilZ domain-containing protein</fullName>
    </recommendedName>
</protein>
<dbReference type="InterPro" id="IPR009875">
    <property type="entry name" value="PilZ_domain"/>
</dbReference>
<reference evidence="3" key="1">
    <citation type="submission" date="2018-05" db="EMBL/GenBank/DDBJ databases">
        <authorList>
            <person name="Cea G.-C."/>
            <person name="William W."/>
        </authorList>
    </citation>
    <scope>NUCLEOTIDE SEQUENCE [LARGE SCALE GENOMIC DNA]</scope>
    <source>
        <strain evidence="3">DB21MT 5</strain>
    </source>
</reference>
<organism evidence="2 3">
    <name type="scientific">Moritella yayanosii</name>
    <dbReference type="NCBI Taxonomy" id="69539"/>
    <lineage>
        <taxon>Bacteria</taxon>
        <taxon>Pseudomonadati</taxon>
        <taxon>Pseudomonadota</taxon>
        <taxon>Gammaproteobacteria</taxon>
        <taxon>Alteromonadales</taxon>
        <taxon>Moritellaceae</taxon>
        <taxon>Moritella</taxon>
    </lineage>
</organism>
<dbReference type="KEGG" id="mya:MORIYA_0264"/>
<evidence type="ECO:0000259" key="1">
    <source>
        <dbReference type="Pfam" id="PF07238"/>
    </source>
</evidence>
<accession>A0A330LK20</accession>